<dbReference type="EMBL" id="CP159289">
    <property type="protein sequence ID" value="XCH25473.1"/>
    <property type="molecule type" value="Genomic_DNA"/>
</dbReference>
<dbReference type="InterPro" id="IPR053728">
    <property type="entry name" value="Alginate_Permeability_Chnl"/>
</dbReference>
<evidence type="ECO:0000313" key="2">
    <source>
        <dbReference type="EMBL" id="XCH25473.1"/>
    </source>
</evidence>
<protein>
    <submittedName>
        <fullName evidence="2">Alginate export family protein</fullName>
    </submittedName>
</protein>
<accession>A0AAU8FMN0</accession>
<proteinExistence type="predicted"/>
<dbReference type="Pfam" id="PF13372">
    <property type="entry name" value="Alginate_exp"/>
    <property type="match status" value="1"/>
</dbReference>
<name>A0AAU8FMN0_9BACT</name>
<evidence type="ECO:0000259" key="1">
    <source>
        <dbReference type="Pfam" id="PF13372"/>
    </source>
</evidence>
<sequence length="466" mass="52403">MKISFQPGKITVAAFSAILIAPLTRAQTPKSEPTGYLADASEEYWPADSLDRRSHIGKHVPILGGKGLISSGVNVREGFEFFRGYLWGIGPQDGNGYLLHRMLVHSDLRYKRHLRVFAELQSSFITGRNGGPRPVQELNKLAVNRLFGELTVKTAAISRLILRLGKQHLNYGQGTLLDLRDANVRRSFLGGKLQFEMAHTRLDLFAMKAIAAQKGLLDDRIDHDQRIGGLWMTQNFGERSPVKIDSYYLLISRQNSRYNQGSGTELRHTMGIGLTLKDERWFSFSELDFQWGKLGTDKILAWKMAPSLGYRLGRLPTQPVVSIQAAISSGDKDTGDGILQTFNPVYPKAIFYGFIDNAGSSNLIVVHPKTELKLATNLALTLNYYRFWRRHTADGFYAVNGSFLLPAYGTEKRVGQMVDLYAQYRAGSHWMFYLISAYYARGAYLKINPLTKSDILYFGLKTAVNI</sequence>
<feature type="domain" description="Alginate export" evidence="1">
    <location>
        <begin position="70"/>
        <end position="446"/>
    </location>
</feature>
<dbReference type="InterPro" id="IPR025388">
    <property type="entry name" value="Alginate_export_dom"/>
</dbReference>
<gene>
    <name evidence="2" type="ORF">ABV298_03305</name>
</gene>
<reference evidence="2" key="1">
    <citation type="submission" date="2024-06" db="EMBL/GenBank/DDBJ databases">
        <title>Sequencing and assembly of the genome of Dyadobacter sp. strain 676, a symbiont of Cyamopsis tetragonoloba.</title>
        <authorList>
            <person name="Guro P."/>
            <person name="Sazanova A."/>
            <person name="Kuznetsova I."/>
            <person name="Belimov A."/>
            <person name="Safronova V."/>
        </authorList>
    </citation>
    <scope>NUCLEOTIDE SEQUENCE</scope>
    <source>
        <strain evidence="2">676</strain>
    </source>
</reference>
<dbReference type="AlphaFoldDB" id="A0AAU8FMN0"/>
<dbReference type="RefSeq" id="WP_353720773.1">
    <property type="nucleotide sequence ID" value="NZ_CP159289.1"/>
</dbReference>
<dbReference type="Gene3D" id="2.40.160.100">
    <property type="match status" value="1"/>
</dbReference>
<organism evidence="2">
    <name type="scientific">Dyadobacter sp. 676</name>
    <dbReference type="NCBI Taxonomy" id="3088362"/>
    <lineage>
        <taxon>Bacteria</taxon>
        <taxon>Pseudomonadati</taxon>
        <taxon>Bacteroidota</taxon>
        <taxon>Cytophagia</taxon>
        <taxon>Cytophagales</taxon>
        <taxon>Spirosomataceae</taxon>
        <taxon>Dyadobacter</taxon>
    </lineage>
</organism>